<organism evidence="1 2">
    <name type="scientific">Halosimplex aquaticum</name>
    <dbReference type="NCBI Taxonomy" id="3026162"/>
    <lineage>
        <taxon>Archaea</taxon>
        <taxon>Methanobacteriati</taxon>
        <taxon>Methanobacteriota</taxon>
        <taxon>Stenosarchaea group</taxon>
        <taxon>Halobacteria</taxon>
        <taxon>Halobacteriales</taxon>
        <taxon>Haloarculaceae</taxon>
        <taxon>Halosimplex</taxon>
    </lineage>
</organism>
<evidence type="ECO:0000313" key="2">
    <source>
        <dbReference type="Proteomes" id="UP001596432"/>
    </source>
</evidence>
<comment type="caution">
    <text evidence="1">The sequence shown here is derived from an EMBL/GenBank/DDBJ whole genome shotgun (WGS) entry which is preliminary data.</text>
</comment>
<gene>
    <name evidence="1" type="ORF">ACFQMA_21270</name>
</gene>
<dbReference type="EMBL" id="JBHTAS010000001">
    <property type="protein sequence ID" value="MFC7142356.1"/>
    <property type="molecule type" value="Genomic_DNA"/>
</dbReference>
<dbReference type="RefSeq" id="WP_274323423.1">
    <property type="nucleotide sequence ID" value="NZ_CP118158.1"/>
</dbReference>
<dbReference type="AlphaFoldDB" id="A0ABD5Y7Q7"/>
<sequence>MTDSDRETVDPADRETLRRHLERFAGAGSVAERDDGALVAQFRGVTHVTVLPDGRVETGMPLHEFAGRPDRLVFDHEAGELRAERGDEVSYTFRRP</sequence>
<dbReference type="Proteomes" id="UP001596432">
    <property type="component" value="Unassembled WGS sequence"/>
</dbReference>
<proteinExistence type="predicted"/>
<reference evidence="1 2" key="1">
    <citation type="journal article" date="2019" name="Int. J. Syst. Evol. Microbiol.">
        <title>The Global Catalogue of Microorganisms (GCM) 10K type strain sequencing project: providing services to taxonomists for standard genome sequencing and annotation.</title>
        <authorList>
            <consortium name="The Broad Institute Genomics Platform"/>
            <consortium name="The Broad Institute Genome Sequencing Center for Infectious Disease"/>
            <person name="Wu L."/>
            <person name="Ma J."/>
        </authorList>
    </citation>
    <scope>NUCLEOTIDE SEQUENCE [LARGE SCALE GENOMIC DNA]</scope>
    <source>
        <strain evidence="1 2">XZYJT29</strain>
    </source>
</reference>
<name>A0ABD5Y7Q7_9EURY</name>
<keyword evidence="2" id="KW-1185">Reference proteome</keyword>
<evidence type="ECO:0000313" key="1">
    <source>
        <dbReference type="EMBL" id="MFC7142356.1"/>
    </source>
</evidence>
<protein>
    <submittedName>
        <fullName evidence="1">Uncharacterized protein</fullName>
    </submittedName>
</protein>
<accession>A0ABD5Y7Q7</accession>
<dbReference type="GeneID" id="78822694"/>